<evidence type="ECO:0000259" key="1">
    <source>
        <dbReference type="PROSITE" id="PS51029"/>
    </source>
</evidence>
<dbReference type="EMBL" id="JPKZ01002830">
    <property type="protein sequence ID" value="KHN74731.1"/>
    <property type="molecule type" value="Genomic_DNA"/>
</dbReference>
<dbReference type="AlphaFoldDB" id="A0A0B2UUG7"/>
<dbReference type="PROSITE" id="PS51029">
    <property type="entry name" value="MADF"/>
    <property type="match status" value="1"/>
</dbReference>
<protein>
    <recommendedName>
        <fullName evidence="1">MADF domain-containing protein</fullName>
    </recommendedName>
</protein>
<dbReference type="OrthoDB" id="6600747at2759"/>
<dbReference type="EMBL" id="UYWY01019581">
    <property type="protein sequence ID" value="VDM38249.1"/>
    <property type="molecule type" value="Genomic_DNA"/>
</dbReference>
<evidence type="ECO:0000313" key="3">
    <source>
        <dbReference type="EMBL" id="VDM38249.1"/>
    </source>
</evidence>
<keyword evidence="4" id="KW-1185">Reference proteome</keyword>
<accession>A0A0B2UUG7</accession>
<sequence length="239" mass="27655">MSTLMWTDDLRECLLDCYQSRPPLWNYLDLYYKNSSFTNDLRNEVATILSAKAGVPISADEVAKQWKSLKDQYVRYLGKVNRFTVGLEQKLPTFKFSRRMKFFVPARGTIPPQSANANWEVENPPSLSPHEVKAEMNAEIVDPLEILATSSSSVSFPQKRKRIEQQVNKTDRSLDVTVIEDVPQRSIERERERDVYDSLGETLADSLRTMHECSPLDGIEYKCEILELIAKYERKKLRL</sequence>
<gene>
    <name evidence="2" type="ORF">Tcan_14708</name>
    <name evidence="3" type="ORF">TCNE_LOCUS6928</name>
</gene>
<dbReference type="Pfam" id="PF10545">
    <property type="entry name" value="MADF_DNA_bdg"/>
    <property type="match status" value="1"/>
</dbReference>
<proteinExistence type="predicted"/>
<name>A0A0B2UUG7_TOXCA</name>
<dbReference type="Proteomes" id="UP000031036">
    <property type="component" value="Unassembled WGS sequence"/>
</dbReference>
<organism evidence="2 4">
    <name type="scientific">Toxocara canis</name>
    <name type="common">Canine roundworm</name>
    <dbReference type="NCBI Taxonomy" id="6265"/>
    <lineage>
        <taxon>Eukaryota</taxon>
        <taxon>Metazoa</taxon>
        <taxon>Ecdysozoa</taxon>
        <taxon>Nematoda</taxon>
        <taxon>Chromadorea</taxon>
        <taxon>Rhabditida</taxon>
        <taxon>Spirurina</taxon>
        <taxon>Ascaridomorpha</taxon>
        <taxon>Ascaridoidea</taxon>
        <taxon>Toxocaridae</taxon>
        <taxon>Toxocara</taxon>
    </lineage>
</organism>
<reference evidence="2 4" key="1">
    <citation type="submission" date="2014-11" db="EMBL/GenBank/DDBJ databases">
        <title>Genetic blueprint of the zoonotic pathogen Toxocara canis.</title>
        <authorList>
            <person name="Zhu X.-Q."/>
            <person name="Korhonen P.K."/>
            <person name="Cai H."/>
            <person name="Young N.D."/>
            <person name="Nejsum P."/>
            <person name="von Samson-Himmelstjerna G."/>
            <person name="Boag P.R."/>
            <person name="Tan P."/>
            <person name="Li Q."/>
            <person name="Min J."/>
            <person name="Yang Y."/>
            <person name="Wang X."/>
            <person name="Fang X."/>
            <person name="Hall R.S."/>
            <person name="Hofmann A."/>
            <person name="Sternberg P.W."/>
            <person name="Jex A.R."/>
            <person name="Gasser R.B."/>
        </authorList>
    </citation>
    <scope>NUCLEOTIDE SEQUENCE [LARGE SCALE GENOMIC DNA]</scope>
    <source>
        <strain evidence="2">PN_DK_2014</strain>
    </source>
</reference>
<feature type="domain" description="MADF" evidence="1">
    <location>
        <begin position="13"/>
        <end position="108"/>
    </location>
</feature>
<dbReference type="SMART" id="SM00595">
    <property type="entry name" value="MADF"/>
    <property type="match status" value="1"/>
</dbReference>
<evidence type="ECO:0000313" key="2">
    <source>
        <dbReference type="EMBL" id="KHN74731.1"/>
    </source>
</evidence>
<reference evidence="3" key="2">
    <citation type="submission" date="2018-11" db="EMBL/GenBank/DDBJ databases">
        <authorList>
            <consortium name="Pathogen Informatics"/>
        </authorList>
    </citation>
    <scope>NUCLEOTIDE SEQUENCE [LARGE SCALE GENOMIC DNA]</scope>
</reference>
<evidence type="ECO:0000313" key="4">
    <source>
        <dbReference type="Proteomes" id="UP000031036"/>
    </source>
</evidence>
<dbReference type="InterPro" id="IPR006578">
    <property type="entry name" value="MADF-dom"/>
</dbReference>